<dbReference type="AlphaFoldDB" id="A0A8S1Q046"/>
<accession>A0A8S1Q046</accession>
<gene>
    <name evidence="1" type="ORF">PPRIM_AZ9-3.1.T1360031</name>
</gene>
<organism evidence="1 2">
    <name type="scientific">Paramecium primaurelia</name>
    <dbReference type="NCBI Taxonomy" id="5886"/>
    <lineage>
        <taxon>Eukaryota</taxon>
        <taxon>Sar</taxon>
        <taxon>Alveolata</taxon>
        <taxon>Ciliophora</taxon>
        <taxon>Intramacronucleata</taxon>
        <taxon>Oligohymenophorea</taxon>
        <taxon>Peniculida</taxon>
        <taxon>Parameciidae</taxon>
        <taxon>Paramecium</taxon>
    </lineage>
</organism>
<proteinExistence type="predicted"/>
<sequence>MERLLANHGGLCNVYRNAILTIKLQKQVKSEKLEDAKSYDQLSLQKQYY</sequence>
<reference evidence="1" key="1">
    <citation type="submission" date="2021-01" db="EMBL/GenBank/DDBJ databases">
        <authorList>
            <consortium name="Genoscope - CEA"/>
            <person name="William W."/>
        </authorList>
    </citation>
    <scope>NUCLEOTIDE SEQUENCE</scope>
</reference>
<protein>
    <submittedName>
        <fullName evidence="1">Uncharacterized protein</fullName>
    </submittedName>
</protein>
<name>A0A8S1Q046_PARPR</name>
<evidence type="ECO:0000313" key="1">
    <source>
        <dbReference type="EMBL" id="CAD8108143.1"/>
    </source>
</evidence>
<dbReference type="EMBL" id="CAJJDM010000139">
    <property type="protein sequence ID" value="CAD8108143.1"/>
    <property type="molecule type" value="Genomic_DNA"/>
</dbReference>
<comment type="caution">
    <text evidence="1">The sequence shown here is derived from an EMBL/GenBank/DDBJ whole genome shotgun (WGS) entry which is preliminary data.</text>
</comment>
<evidence type="ECO:0000313" key="2">
    <source>
        <dbReference type="Proteomes" id="UP000688137"/>
    </source>
</evidence>
<keyword evidence="2" id="KW-1185">Reference proteome</keyword>
<dbReference type="Proteomes" id="UP000688137">
    <property type="component" value="Unassembled WGS sequence"/>
</dbReference>